<dbReference type="InterPro" id="IPR012429">
    <property type="entry name" value="HGSNAT_cat"/>
</dbReference>
<dbReference type="AlphaFoldDB" id="F7NMF8"/>
<keyword evidence="4" id="KW-1185">Reference proteome</keyword>
<gene>
    <name evidence="3" type="ORF">ALO_16442</name>
</gene>
<comment type="caution">
    <text evidence="3">The sequence shown here is derived from an EMBL/GenBank/DDBJ whole genome shotgun (WGS) entry which is preliminary data.</text>
</comment>
<evidence type="ECO:0000313" key="3">
    <source>
        <dbReference type="EMBL" id="EGO62774.1"/>
    </source>
</evidence>
<dbReference type="OrthoDB" id="9807591at2"/>
<feature type="transmembrane region" description="Helical" evidence="1">
    <location>
        <begin position="101"/>
        <end position="118"/>
    </location>
</feature>
<organism evidence="3 4">
    <name type="scientific">Acetonema longum DSM 6540</name>
    <dbReference type="NCBI Taxonomy" id="1009370"/>
    <lineage>
        <taxon>Bacteria</taxon>
        <taxon>Bacillati</taxon>
        <taxon>Bacillota</taxon>
        <taxon>Negativicutes</taxon>
        <taxon>Acetonemataceae</taxon>
        <taxon>Acetonema</taxon>
    </lineage>
</organism>
<keyword evidence="1" id="KW-1133">Transmembrane helix</keyword>
<feature type="domain" description="Heparan-alpha-glucosaminide N-acetyltransferase catalytic" evidence="2">
    <location>
        <begin position="10"/>
        <end position="218"/>
    </location>
</feature>
<evidence type="ECO:0000313" key="4">
    <source>
        <dbReference type="Proteomes" id="UP000003240"/>
    </source>
</evidence>
<sequence>MAVAEPSGSRIWEIDLVRGICIVMMVAFHLVVDLREFYHQPLEYQSGFWFYLGRVTVAVFMFIAGVSSVLNRRIIRHGLTVLAAGCLITAATRIFTPDLYVRFGILQFMGVAILSVPVMGKLSSIWLVVAALLVLLAGQAIQGLTGHWLLLPLGIMYEGYRSFDYYPLIPWYSVFLLGMVAGRLFYAEKKGKISPITGLNWLARIGRHSLSIYLVHQPVLLALLYFFFI</sequence>
<keyword evidence="1" id="KW-0472">Membrane</keyword>
<keyword evidence="1" id="KW-0812">Transmembrane</keyword>
<name>F7NMF8_9FIRM</name>
<evidence type="ECO:0000259" key="2">
    <source>
        <dbReference type="Pfam" id="PF07786"/>
    </source>
</evidence>
<dbReference type="STRING" id="1009370.ALO_16442"/>
<dbReference type="Pfam" id="PF07786">
    <property type="entry name" value="HGSNAT_cat"/>
    <property type="match status" value="1"/>
</dbReference>
<feature type="transmembrane region" description="Helical" evidence="1">
    <location>
        <begin position="169"/>
        <end position="186"/>
    </location>
</feature>
<dbReference type="EMBL" id="AFGF01000169">
    <property type="protein sequence ID" value="EGO62774.1"/>
    <property type="molecule type" value="Genomic_DNA"/>
</dbReference>
<reference evidence="3 4" key="1">
    <citation type="journal article" date="2011" name="EMBO J.">
        <title>Structural diversity of bacterial flagellar motors.</title>
        <authorList>
            <person name="Chen S."/>
            <person name="Beeby M."/>
            <person name="Murphy G.E."/>
            <person name="Leadbetter J.R."/>
            <person name="Hendrixson D.R."/>
            <person name="Briegel A."/>
            <person name="Li Z."/>
            <person name="Shi J."/>
            <person name="Tocheva E.I."/>
            <person name="Muller A."/>
            <person name="Dobro M.J."/>
            <person name="Jensen G.J."/>
        </authorList>
    </citation>
    <scope>NUCLEOTIDE SEQUENCE [LARGE SCALE GENOMIC DNA]</scope>
    <source>
        <strain evidence="3 4">DSM 6540</strain>
    </source>
</reference>
<feature type="transmembrane region" description="Helical" evidence="1">
    <location>
        <begin position="48"/>
        <end position="70"/>
    </location>
</feature>
<feature type="transmembrane region" description="Helical" evidence="1">
    <location>
        <begin position="77"/>
        <end position="95"/>
    </location>
</feature>
<proteinExistence type="predicted"/>
<evidence type="ECO:0000256" key="1">
    <source>
        <dbReference type="SAM" id="Phobius"/>
    </source>
</evidence>
<feature type="transmembrane region" description="Helical" evidence="1">
    <location>
        <begin position="210"/>
        <end position="228"/>
    </location>
</feature>
<accession>F7NMF8</accession>
<dbReference type="eggNOG" id="COG3503">
    <property type="taxonomic scope" value="Bacteria"/>
</dbReference>
<feature type="transmembrane region" description="Helical" evidence="1">
    <location>
        <begin position="12"/>
        <end position="32"/>
    </location>
</feature>
<feature type="transmembrane region" description="Helical" evidence="1">
    <location>
        <begin position="125"/>
        <end position="149"/>
    </location>
</feature>
<dbReference type="Proteomes" id="UP000003240">
    <property type="component" value="Unassembled WGS sequence"/>
</dbReference>
<protein>
    <recommendedName>
        <fullName evidence="2">Heparan-alpha-glucosaminide N-acetyltransferase catalytic domain-containing protein</fullName>
    </recommendedName>
</protein>